<organism evidence="7 8">
    <name type="scientific">Candidatus Enterocloster faecavium</name>
    <dbReference type="NCBI Taxonomy" id="2838560"/>
    <lineage>
        <taxon>Bacteria</taxon>
        <taxon>Bacillati</taxon>
        <taxon>Bacillota</taxon>
        <taxon>Clostridia</taxon>
        <taxon>Lachnospirales</taxon>
        <taxon>Lachnospiraceae</taxon>
        <taxon>Enterocloster</taxon>
    </lineage>
</organism>
<feature type="transmembrane region" description="Helical" evidence="6">
    <location>
        <begin position="43"/>
        <end position="62"/>
    </location>
</feature>
<evidence type="ECO:0000256" key="6">
    <source>
        <dbReference type="RuleBase" id="RU363041"/>
    </source>
</evidence>
<keyword evidence="5 6" id="KW-0472">Membrane</keyword>
<accession>A0A9D2L6H2</accession>
<evidence type="ECO:0000256" key="3">
    <source>
        <dbReference type="ARBA" id="ARBA00022692"/>
    </source>
</evidence>
<evidence type="ECO:0000256" key="2">
    <source>
        <dbReference type="ARBA" id="ARBA00009142"/>
    </source>
</evidence>
<reference evidence="7" key="1">
    <citation type="journal article" date="2021" name="PeerJ">
        <title>Extensive microbial diversity within the chicken gut microbiome revealed by metagenomics and culture.</title>
        <authorList>
            <person name="Gilroy R."/>
            <person name="Ravi A."/>
            <person name="Getino M."/>
            <person name="Pursley I."/>
            <person name="Horton D.L."/>
            <person name="Alikhan N.F."/>
            <person name="Baker D."/>
            <person name="Gharbi K."/>
            <person name="Hall N."/>
            <person name="Watson M."/>
            <person name="Adriaenssens E.M."/>
            <person name="Foster-Nyarko E."/>
            <person name="Jarju S."/>
            <person name="Secka A."/>
            <person name="Antonio M."/>
            <person name="Oren A."/>
            <person name="Chaudhuri R.R."/>
            <person name="La Ragione R."/>
            <person name="Hildebrand F."/>
            <person name="Pallen M.J."/>
        </authorList>
    </citation>
    <scope>NUCLEOTIDE SEQUENCE</scope>
    <source>
        <strain evidence="7">CHK188-4685</strain>
    </source>
</reference>
<feature type="transmembrane region" description="Helical" evidence="6">
    <location>
        <begin position="163"/>
        <end position="193"/>
    </location>
</feature>
<feature type="transmembrane region" description="Helical" evidence="6">
    <location>
        <begin position="7"/>
        <end position="31"/>
    </location>
</feature>
<dbReference type="GO" id="GO:0005886">
    <property type="term" value="C:plasma membrane"/>
    <property type="evidence" value="ECO:0007669"/>
    <property type="project" value="UniProtKB-SubCell"/>
</dbReference>
<feature type="transmembrane region" description="Helical" evidence="6">
    <location>
        <begin position="234"/>
        <end position="252"/>
    </location>
</feature>
<proteinExistence type="inferred from homology"/>
<keyword evidence="6" id="KW-1003">Cell membrane</keyword>
<keyword evidence="4 6" id="KW-1133">Transmembrane helix</keyword>
<comment type="caution">
    <text evidence="7">The sequence shown here is derived from an EMBL/GenBank/DDBJ whole genome shotgun (WGS) entry which is preliminary data.</text>
</comment>
<evidence type="ECO:0000256" key="5">
    <source>
        <dbReference type="ARBA" id="ARBA00023136"/>
    </source>
</evidence>
<evidence type="ECO:0000256" key="4">
    <source>
        <dbReference type="ARBA" id="ARBA00022989"/>
    </source>
</evidence>
<reference evidence="7" key="2">
    <citation type="submission" date="2021-04" db="EMBL/GenBank/DDBJ databases">
        <authorList>
            <person name="Gilroy R."/>
        </authorList>
    </citation>
    <scope>NUCLEOTIDE SEQUENCE</scope>
    <source>
        <strain evidence="7">CHK188-4685</strain>
    </source>
</reference>
<gene>
    <name evidence="7" type="ORF">H9716_02880</name>
</gene>
<feature type="transmembrane region" description="Helical" evidence="6">
    <location>
        <begin position="138"/>
        <end position="157"/>
    </location>
</feature>
<comment type="subcellular location">
    <subcellularLocation>
        <location evidence="6">Cell membrane</location>
        <topology evidence="6">Multi-pass membrane protein</topology>
    </subcellularLocation>
    <subcellularLocation>
        <location evidence="1">Membrane</location>
        <topology evidence="1">Multi-pass membrane protein</topology>
    </subcellularLocation>
</comment>
<dbReference type="AlphaFoldDB" id="A0A9D2L6H2"/>
<keyword evidence="3 6" id="KW-0812">Transmembrane</keyword>
<evidence type="ECO:0000313" key="7">
    <source>
        <dbReference type="EMBL" id="HJB06791.1"/>
    </source>
</evidence>
<sequence length="253" mass="26660">MEFWLILLLANFGVGICVGLTGVAGFLLPIVYTGPLLMGTTQALALSFGAFVIAGILGAYNYSRGGNLDLSFGIKLSLGSLAGAILGVKLNLVIPEEQVKMILYLVVLISGISILLRKEQTGREAKGQAGGYQIREHLGATLVLGFVTGVLCAMSGAGGPVLVMPLLVLLGISVRTAVGVSLFNMIFISLPAFFGYMSQCFQQELISVLGAALLFHGLGVWLGSLNASRINQGLLKRGIAVFSILIALWKLFL</sequence>
<name>A0A9D2L6H2_9FIRM</name>
<dbReference type="InterPro" id="IPR002781">
    <property type="entry name" value="TM_pro_TauE-like"/>
</dbReference>
<feature type="transmembrane region" description="Helical" evidence="6">
    <location>
        <begin position="101"/>
        <end position="117"/>
    </location>
</feature>
<dbReference type="EMBL" id="DWYS01000038">
    <property type="protein sequence ID" value="HJB06791.1"/>
    <property type="molecule type" value="Genomic_DNA"/>
</dbReference>
<feature type="transmembrane region" description="Helical" evidence="6">
    <location>
        <begin position="74"/>
        <end position="95"/>
    </location>
</feature>
<dbReference type="PANTHER" id="PTHR43701">
    <property type="entry name" value="MEMBRANE TRANSPORTER PROTEIN MJ0441-RELATED"/>
    <property type="match status" value="1"/>
</dbReference>
<protein>
    <recommendedName>
        <fullName evidence="6">Probable membrane transporter protein</fullName>
    </recommendedName>
</protein>
<evidence type="ECO:0000313" key="8">
    <source>
        <dbReference type="Proteomes" id="UP000886804"/>
    </source>
</evidence>
<feature type="transmembrane region" description="Helical" evidence="6">
    <location>
        <begin position="205"/>
        <end position="222"/>
    </location>
</feature>
<comment type="similarity">
    <text evidence="2 6">Belongs to the 4-toluene sulfonate uptake permease (TSUP) (TC 2.A.102) family.</text>
</comment>
<dbReference type="PANTHER" id="PTHR43701:SF2">
    <property type="entry name" value="MEMBRANE TRANSPORTER PROTEIN YJNA-RELATED"/>
    <property type="match status" value="1"/>
</dbReference>
<evidence type="ECO:0000256" key="1">
    <source>
        <dbReference type="ARBA" id="ARBA00004141"/>
    </source>
</evidence>
<dbReference type="Pfam" id="PF01925">
    <property type="entry name" value="TauE"/>
    <property type="match status" value="1"/>
</dbReference>
<dbReference type="InterPro" id="IPR051598">
    <property type="entry name" value="TSUP/Inactive_protease-like"/>
</dbReference>
<dbReference type="Proteomes" id="UP000886804">
    <property type="component" value="Unassembled WGS sequence"/>
</dbReference>